<evidence type="ECO:0000313" key="5">
    <source>
        <dbReference type="EMBL" id="MFC4130762.1"/>
    </source>
</evidence>
<name>A0ABV8LIM0_9ACTN</name>
<dbReference type="Pfam" id="PF13692">
    <property type="entry name" value="Glyco_trans_1_4"/>
    <property type="match status" value="1"/>
</dbReference>
<evidence type="ECO:0000256" key="3">
    <source>
        <dbReference type="SAM" id="MobiDB-lite"/>
    </source>
</evidence>
<evidence type="ECO:0000256" key="1">
    <source>
        <dbReference type="ARBA" id="ARBA00022676"/>
    </source>
</evidence>
<evidence type="ECO:0000256" key="2">
    <source>
        <dbReference type="ARBA" id="ARBA00022679"/>
    </source>
</evidence>
<organism evidence="5 6">
    <name type="scientific">Hamadaea flava</name>
    <dbReference type="NCBI Taxonomy" id="1742688"/>
    <lineage>
        <taxon>Bacteria</taxon>
        <taxon>Bacillati</taxon>
        <taxon>Actinomycetota</taxon>
        <taxon>Actinomycetes</taxon>
        <taxon>Micromonosporales</taxon>
        <taxon>Micromonosporaceae</taxon>
        <taxon>Hamadaea</taxon>
    </lineage>
</organism>
<accession>A0ABV8LIM0</accession>
<dbReference type="InterPro" id="IPR028098">
    <property type="entry name" value="Glyco_trans_4-like_N"/>
</dbReference>
<evidence type="ECO:0000313" key="6">
    <source>
        <dbReference type="Proteomes" id="UP001595816"/>
    </source>
</evidence>
<keyword evidence="2" id="KW-0808">Transferase</keyword>
<dbReference type="Gene3D" id="3.40.50.2000">
    <property type="entry name" value="Glycogen Phosphorylase B"/>
    <property type="match status" value="2"/>
</dbReference>
<dbReference type="Pfam" id="PF13579">
    <property type="entry name" value="Glyco_trans_4_4"/>
    <property type="match status" value="1"/>
</dbReference>
<protein>
    <submittedName>
        <fullName evidence="5">Glycosyltransferase family 4 protein</fullName>
    </submittedName>
</protein>
<dbReference type="PANTHER" id="PTHR12526">
    <property type="entry name" value="GLYCOSYLTRANSFERASE"/>
    <property type="match status" value="1"/>
</dbReference>
<proteinExistence type="predicted"/>
<dbReference type="PANTHER" id="PTHR12526:SF624">
    <property type="entry name" value="BLR6297 PROTEIN"/>
    <property type="match status" value="1"/>
</dbReference>
<comment type="caution">
    <text evidence="5">The sequence shown here is derived from an EMBL/GenBank/DDBJ whole genome shotgun (WGS) entry which is preliminary data.</text>
</comment>
<dbReference type="CDD" id="cd03794">
    <property type="entry name" value="GT4_WbuB-like"/>
    <property type="match status" value="1"/>
</dbReference>
<reference evidence="6" key="1">
    <citation type="journal article" date="2019" name="Int. J. Syst. Evol. Microbiol.">
        <title>The Global Catalogue of Microorganisms (GCM) 10K type strain sequencing project: providing services to taxonomists for standard genome sequencing and annotation.</title>
        <authorList>
            <consortium name="The Broad Institute Genomics Platform"/>
            <consortium name="The Broad Institute Genome Sequencing Center for Infectious Disease"/>
            <person name="Wu L."/>
            <person name="Ma J."/>
        </authorList>
    </citation>
    <scope>NUCLEOTIDE SEQUENCE [LARGE SCALE GENOMIC DNA]</scope>
    <source>
        <strain evidence="6">CGMCC 4.7289</strain>
    </source>
</reference>
<keyword evidence="1" id="KW-0328">Glycosyltransferase</keyword>
<dbReference type="RefSeq" id="WP_253757264.1">
    <property type="nucleotide sequence ID" value="NZ_JAMZDZ010000001.1"/>
</dbReference>
<gene>
    <name evidence="5" type="ORF">ACFOZ4_09110</name>
</gene>
<feature type="region of interest" description="Disordered" evidence="3">
    <location>
        <begin position="399"/>
        <end position="490"/>
    </location>
</feature>
<dbReference type="Proteomes" id="UP001595816">
    <property type="component" value="Unassembled WGS sequence"/>
</dbReference>
<evidence type="ECO:0000259" key="4">
    <source>
        <dbReference type="Pfam" id="PF13579"/>
    </source>
</evidence>
<dbReference type="EMBL" id="JBHSAY010000005">
    <property type="protein sequence ID" value="MFC4130762.1"/>
    <property type="molecule type" value="Genomic_DNA"/>
</dbReference>
<sequence length="490" mass="54550">MAGKALILVENLSVPFDRRVWQESCALRDAGWTVNVICPMGTGRDTEPYVELDGVHIYRYPLKAATGGPQGYLREYGSALWHTYRLARKVGPVDVVHACNPPDLFFLFAKRFRRRGARFVFDQHDLVPELYESRFGRGRDFLYRVVCWLERKTYQAADIVIATNESYREAALTRGGKREDQVFVVRSAPKVERFRQVPAEPELRKGKPYLLCYLGVMGPQDGVDYALRALAKLRDEQGRTDWHAAFVGAGDTFDAMKDLAVELGLADHVTFTGRISDEDLLRYLSTADVCLSPDPLNPLNDVSTMNKIMEYMAMSRPIVSFDLREARVSAGDAAVYAPANDESEFAKLTAYLLDSPEDRQRMGEIGRARVAGPLSWDQSKISLLAAYEAAVEGLTVPRPRWHPTADIETPRRPAPPAAQDRPAPVEEQDGQVAAGIQRAYFASRDQREQRTRTEPSLGGDPAQLGELPVAGPDADPSAQVRGDGPGRAHE</sequence>
<dbReference type="SUPFAM" id="SSF53756">
    <property type="entry name" value="UDP-Glycosyltransferase/glycogen phosphorylase"/>
    <property type="match status" value="1"/>
</dbReference>
<feature type="domain" description="Glycosyltransferase subfamily 4-like N-terminal" evidence="4">
    <location>
        <begin position="18"/>
        <end position="184"/>
    </location>
</feature>
<keyword evidence="6" id="KW-1185">Reference proteome</keyword>
<feature type="compositionally biased region" description="Basic and acidic residues" evidence="3">
    <location>
        <begin position="444"/>
        <end position="453"/>
    </location>
</feature>